<comment type="caution">
    <text evidence="6">The sequence shown here is derived from an EMBL/GenBank/DDBJ whole genome shotgun (WGS) entry which is preliminary data.</text>
</comment>
<name>A0A8B6GKG6_MYTGA</name>
<dbReference type="InterPro" id="IPR008978">
    <property type="entry name" value="HSP20-like_chaperone"/>
</dbReference>
<evidence type="ECO:0000313" key="7">
    <source>
        <dbReference type="Proteomes" id="UP000596742"/>
    </source>
</evidence>
<dbReference type="Gene3D" id="2.60.40.790">
    <property type="match status" value="1"/>
</dbReference>
<dbReference type="InterPro" id="IPR007052">
    <property type="entry name" value="CS_dom"/>
</dbReference>
<evidence type="ECO:0000259" key="5">
    <source>
        <dbReference type="PROSITE" id="PS51401"/>
    </source>
</evidence>
<dbReference type="PANTHER" id="PTHR46983:SF3">
    <property type="entry name" value="CHPADIPLOID STATE MAINTENANCE PROTEIN CHPA"/>
    <property type="match status" value="1"/>
</dbReference>
<organism evidence="6 7">
    <name type="scientific">Mytilus galloprovincialis</name>
    <name type="common">Mediterranean mussel</name>
    <dbReference type="NCBI Taxonomy" id="29158"/>
    <lineage>
        <taxon>Eukaryota</taxon>
        <taxon>Metazoa</taxon>
        <taxon>Spiralia</taxon>
        <taxon>Lophotrochozoa</taxon>
        <taxon>Mollusca</taxon>
        <taxon>Bivalvia</taxon>
        <taxon>Autobranchia</taxon>
        <taxon>Pteriomorphia</taxon>
        <taxon>Mytilida</taxon>
        <taxon>Mytiloidea</taxon>
        <taxon>Mytilidae</taxon>
        <taxon>Mytilinae</taxon>
        <taxon>Mytilus</taxon>
    </lineage>
</organism>
<feature type="domain" description="CHORD" evidence="5">
    <location>
        <begin position="156"/>
        <end position="215"/>
    </location>
</feature>
<dbReference type="InterPro" id="IPR007051">
    <property type="entry name" value="CHORD_dom"/>
</dbReference>
<dbReference type="AlphaFoldDB" id="A0A8B6GKG6"/>
<dbReference type="Pfam" id="PF04968">
    <property type="entry name" value="CHORD"/>
    <property type="match status" value="2"/>
</dbReference>
<evidence type="ECO:0000256" key="3">
    <source>
        <dbReference type="ARBA" id="ARBA00022833"/>
    </source>
</evidence>
<dbReference type="Pfam" id="PF04969">
    <property type="entry name" value="CS"/>
    <property type="match status" value="1"/>
</dbReference>
<evidence type="ECO:0000259" key="4">
    <source>
        <dbReference type="PROSITE" id="PS51203"/>
    </source>
</evidence>
<dbReference type="PANTHER" id="PTHR46983">
    <property type="entry name" value="CYSTEINE AND HISTIDINE-RICH DOMAIN-CONTAINING PROTEIN 1"/>
    <property type="match status" value="1"/>
</dbReference>
<keyword evidence="3" id="KW-0862">Zinc</keyword>
<dbReference type="InterPro" id="IPR039790">
    <property type="entry name" value="CHRD1"/>
</dbReference>
<dbReference type="PROSITE" id="PS51401">
    <property type="entry name" value="CHORD"/>
    <property type="match status" value="2"/>
</dbReference>
<keyword evidence="2" id="KW-0677">Repeat</keyword>
<keyword evidence="1" id="KW-0479">Metal-binding</keyword>
<gene>
    <name evidence="6" type="ORF">MGAL_10B072753</name>
</gene>
<accession>A0A8B6GKG6</accession>
<dbReference type="EMBL" id="UYJE01008628">
    <property type="protein sequence ID" value="VDI65591.1"/>
    <property type="molecule type" value="Genomic_DNA"/>
</dbReference>
<keyword evidence="7" id="KW-1185">Reference proteome</keyword>
<dbReference type="PROSITE" id="PS51203">
    <property type="entry name" value="CS"/>
    <property type="match status" value="1"/>
</dbReference>
<feature type="domain" description="CHORD" evidence="5">
    <location>
        <begin position="6"/>
        <end position="65"/>
    </location>
</feature>
<dbReference type="Proteomes" id="UP000596742">
    <property type="component" value="Unassembled WGS sequence"/>
</dbReference>
<evidence type="ECO:0000313" key="6">
    <source>
        <dbReference type="EMBL" id="VDI65591.1"/>
    </source>
</evidence>
<sequence>MSLLQCYNKGCGQKFKQESNEEGCCTYHPGLPVFHDALKGWSCCEKRSTDFTQFLNFPGCTTGQHSNEKPKEPEKPEKIENEELLKEKVIEVRQPQPKARSADERPSQYDPMQRLKVTVGASLKQALEKQMKELEISKATDETTTTENGIKIGESCKNNSCKACYQGEQSNEETCTFHPGVPIFHEGLKYWSCCRKKTTEFDNFLDQVGCETGKHVWVKQEVPGEKKSCRFDWHQTGPYITLSVFSKVADPDKTVIEANKIMVNINIVFEGGKSLFEKNVHLREEIIPEESNVKMLGTKVEINLKKAEPFSWADLEYKPPVEKS</sequence>
<proteinExistence type="predicted"/>
<dbReference type="Gene3D" id="4.10.1130.20">
    <property type="match status" value="2"/>
</dbReference>
<protein>
    <submittedName>
        <fullName evidence="6">Cysteine and histidine-rich domain-containing protein 1</fullName>
    </submittedName>
</protein>
<dbReference type="SUPFAM" id="SSF49764">
    <property type="entry name" value="HSP20-like chaperones"/>
    <property type="match status" value="1"/>
</dbReference>
<feature type="domain" description="CS" evidence="4">
    <location>
        <begin position="226"/>
        <end position="316"/>
    </location>
</feature>
<evidence type="ECO:0000256" key="1">
    <source>
        <dbReference type="ARBA" id="ARBA00022723"/>
    </source>
</evidence>
<reference evidence="6" key="1">
    <citation type="submission" date="2018-11" db="EMBL/GenBank/DDBJ databases">
        <authorList>
            <person name="Alioto T."/>
            <person name="Alioto T."/>
        </authorList>
    </citation>
    <scope>NUCLEOTIDE SEQUENCE</scope>
</reference>
<dbReference type="OrthoDB" id="10261079at2759"/>
<evidence type="ECO:0000256" key="2">
    <source>
        <dbReference type="ARBA" id="ARBA00022737"/>
    </source>
</evidence>
<dbReference type="GO" id="GO:0046872">
    <property type="term" value="F:metal ion binding"/>
    <property type="evidence" value="ECO:0007669"/>
    <property type="project" value="UniProtKB-KW"/>
</dbReference>